<feature type="region of interest" description="Disordered" evidence="1">
    <location>
        <begin position="102"/>
        <end position="126"/>
    </location>
</feature>
<comment type="caution">
    <text evidence="2">The sequence shown here is derived from an EMBL/GenBank/DDBJ whole genome shotgun (WGS) entry which is preliminary data.</text>
</comment>
<evidence type="ECO:0000256" key="1">
    <source>
        <dbReference type="SAM" id="MobiDB-lite"/>
    </source>
</evidence>
<feature type="compositionally biased region" description="Polar residues" evidence="1">
    <location>
        <begin position="15"/>
        <end position="27"/>
    </location>
</feature>
<dbReference type="EMBL" id="JAVRRG010000128">
    <property type="protein sequence ID" value="KAK5082539.1"/>
    <property type="molecule type" value="Genomic_DNA"/>
</dbReference>
<feature type="compositionally biased region" description="Basic and acidic residues" evidence="1">
    <location>
        <begin position="1"/>
        <end position="13"/>
    </location>
</feature>
<keyword evidence="3" id="KW-1185">Reference proteome</keyword>
<accession>A0ABR0K1J8</accession>
<gene>
    <name evidence="2" type="ORF">LTR24_007976</name>
</gene>
<name>A0ABR0K1J8_9EURO</name>
<sequence>MYKVLGHADDRFVPRSSTSKEQQPSAQVRNLPVRLAQYNTTKNSTNVESQLLQRSQHQDAQLVLQLGKFVHRDADEFYHPIARLEGGRLRLLVSQLPERDHAGIPDDLMPKPLSLRKQEPKEQGMSRLTTKDLTMMAQEQALQRPPHPTDQQNQSNFNLRDKHPEQNPVVLMSLELVPLHLMSDHGERLTSIHQCRYLDQAKAEKISEWVEYPAPGKQGLMPQWAGHKIPAIQATLRAILGERYEPLNSFVGDALQMVAVGDERESRPETDGDEEELDWLDDVTDLLYLARKEW</sequence>
<evidence type="ECO:0000313" key="3">
    <source>
        <dbReference type="Proteomes" id="UP001345013"/>
    </source>
</evidence>
<feature type="compositionally biased region" description="Polar residues" evidence="1">
    <location>
        <begin position="149"/>
        <end position="158"/>
    </location>
</feature>
<reference evidence="2 3" key="1">
    <citation type="submission" date="2023-08" db="EMBL/GenBank/DDBJ databases">
        <title>Black Yeasts Isolated from many extreme environments.</title>
        <authorList>
            <person name="Coleine C."/>
            <person name="Stajich J.E."/>
            <person name="Selbmann L."/>
        </authorList>
    </citation>
    <scope>NUCLEOTIDE SEQUENCE [LARGE SCALE GENOMIC DNA]</scope>
    <source>
        <strain evidence="2 3">CCFEE 5885</strain>
    </source>
</reference>
<protein>
    <submittedName>
        <fullName evidence="2">Uncharacterized protein</fullName>
    </submittedName>
</protein>
<dbReference type="Proteomes" id="UP001345013">
    <property type="component" value="Unassembled WGS sequence"/>
</dbReference>
<organism evidence="2 3">
    <name type="scientific">Lithohypha guttulata</name>
    <dbReference type="NCBI Taxonomy" id="1690604"/>
    <lineage>
        <taxon>Eukaryota</taxon>
        <taxon>Fungi</taxon>
        <taxon>Dikarya</taxon>
        <taxon>Ascomycota</taxon>
        <taxon>Pezizomycotina</taxon>
        <taxon>Eurotiomycetes</taxon>
        <taxon>Chaetothyriomycetidae</taxon>
        <taxon>Chaetothyriales</taxon>
        <taxon>Trichomeriaceae</taxon>
        <taxon>Lithohypha</taxon>
    </lineage>
</organism>
<feature type="region of interest" description="Disordered" evidence="1">
    <location>
        <begin position="1"/>
        <end position="27"/>
    </location>
</feature>
<proteinExistence type="predicted"/>
<feature type="region of interest" description="Disordered" evidence="1">
    <location>
        <begin position="140"/>
        <end position="162"/>
    </location>
</feature>
<evidence type="ECO:0000313" key="2">
    <source>
        <dbReference type="EMBL" id="KAK5082539.1"/>
    </source>
</evidence>